<dbReference type="AlphaFoldDB" id="A0A840LGU6"/>
<keyword evidence="2" id="KW-0031">Aminopeptidase</keyword>
<dbReference type="Proteomes" id="UP000562027">
    <property type="component" value="Unassembled WGS sequence"/>
</dbReference>
<evidence type="ECO:0000313" key="3">
    <source>
        <dbReference type="Proteomes" id="UP000562027"/>
    </source>
</evidence>
<dbReference type="PROSITE" id="PS51257">
    <property type="entry name" value="PROKAR_LIPOPROTEIN"/>
    <property type="match status" value="1"/>
</dbReference>
<keyword evidence="3" id="KW-1185">Reference proteome</keyword>
<name>A0A840LGU6_9BURK</name>
<dbReference type="RefSeq" id="WP_184304117.1">
    <property type="nucleotide sequence ID" value="NZ_JACHLP010000011.1"/>
</dbReference>
<dbReference type="EMBL" id="JACHLP010000011">
    <property type="protein sequence ID" value="MBB4845832.1"/>
    <property type="molecule type" value="Genomic_DNA"/>
</dbReference>
<comment type="caution">
    <text evidence="2">The sequence shown here is derived from an EMBL/GenBank/DDBJ whole genome shotgun (WGS) entry which is preliminary data.</text>
</comment>
<feature type="signal peptide" evidence="1">
    <location>
        <begin position="1"/>
        <end position="27"/>
    </location>
</feature>
<organism evidence="2 3">
    <name type="scientific">Roseateles oligotrophus</name>
    <dbReference type="NCBI Taxonomy" id="1769250"/>
    <lineage>
        <taxon>Bacteria</taxon>
        <taxon>Pseudomonadati</taxon>
        <taxon>Pseudomonadota</taxon>
        <taxon>Betaproteobacteria</taxon>
        <taxon>Burkholderiales</taxon>
        <taxon>Sphaerotilaceae</taxon>
        <taxon>Roseateles</taxon>
    </lineage>
</organism>
<dbReference type="Pfam" id="PF10023">
    <property type="entry name" value="Aminopep"/>
    <property type="match status" value="1"/>
</dbReference>
<dbReference type="PIRSF" id="PIRSF029285">
    <property type="entry name" value="Aminopept"/>
    <property type="match status" value="1"/>
</dbReference>
<evidence type="ECO:0000256" key="1">
    <source>
        <dbReference type="SAM" id="SignalP"/>
    </source>
</evidence>
<dbReference type="GO" id="GO:0004177">
    <property type="term" value="F:aminopeptidase activity"/>
    <property type="evidence" value="ECO:0007669"/>
    <property type="project" value="UniProtKB-KW"/>
</dbReference>
<keyword evidence="2" id="KW-0378">Hydrolase</keyword>
<keyword evidence="1" id="KW-0732">Signal</keyword>
<sequence length="353" mass="39014">MMKPGRKLLALLAAALLLAGVSGCAQLAYLSQSAGGHLRLLASAQPVERLLQDPQTSAELGERLRLAQRLREFSVQQLQLPDNASYRRYADLRREAVVWNVVAAPELSLRLKTWCFPLMGCVGYRGYFDPAEAQAYARALQAEEPGLEVLVYPVPAYSTLGWSNWLGGDPLLSSFIRYPEGELAGLIFHELAHQLVYVADDTAFNEAFATAVERRGAQAWLAQRADAPAREAYEGRQRGRERFRALAGRYRAQLEALYRGPLSEAEKRSAKAELMRALRAEPGLGAWAAQANNASLALLAAYNELSPAFEALLDAQGGDWPRFYAEVQRLAALPKSQRQQQLLLPTKNHQPGD</sequence>
<keyword evidence="2" id="KW-0645">Protease</keyword>
<evidence type="ECO:0000313" key="2">
    <source>
        <dbReference type="EMBL" id="MBB4845832.1"/>
    </source>
</evidence>
<dbReference type="InterPro" id="IPR014553">
    <property type="entry name" value="Aminopept"/>
</dbReference>
<gene>
    <name evidence="2" type="ORF">HNP55_004384</name>
</gene>
<reference evidence="2 3" key="1">
    <citation type="submission" date="2020-08" db="EMBL/GenBank/DDBJ databases">
        <title>Functional genomics of gut bacteria from endangered species of beetles.</title>
        <authorList>
            <person name="Carlos-Shanley C."/>
        </authorList>
    </citation>
    <scope>NUCLEOTIDE SEQUENCE [LARGE SCALE GENOMIC DNA]</scope>
    <source>
        <strain evidence="2 3">S00239</strain>
    </source>
</reference>
<protein>
    <submittedName>
        <fullName evidence="2">Putative aminopeptidase</fullName>
    </submittedName>
</protein>
<accession>A0A840LGU6</accession>
<proteinExistence type="predicted"/>
<feature type="chain" id="PRO_5032966855" evidence="1">
    <location>
        <begin position="28"/>
        <end position="353"/>
    </location>
</feature>